<comment type="cofactor">
    <cofactor evidence="1">
        <name>Mg(2+)</name>
        <dbReference type="ChEBI" id="CHEBI:18420"/>
    </cofactor>
</comment>
<dbReference type="SMART" id="SM00054">
    <property type="entry name" value="EFh"/>
    <property type="match status" value="3"/>
</dbReference>
<dbReference type="Pfam" id="PF00069">
    <property type="entry name" value="Pkinase"/>
    <property type="match status" value="1"/>
</dbReference>
<evidence type="ECO:0000256" key="7">
    <source>
        <dbReference type="ARBA" id="ARBA00022840"/>
    </source>
</evidence>
<reference evidence="11 12" key="1">
    <citation type="journal article" date="2024" name="BMC Biol.">
        <title>Comparative genomics of Ascetosporea gives new insight into the evolutionary basis for animal parasitism in Rhizaria.</title>
        <authorList>
            <person name="Hiltunen Thoren M."/>
            <person name="Onut-Brannstrom I."/>
            <person name="Alfjorden A."/>
            <person name="Peckova H."/>
            <person name="Swords F."/>
            <person name="Hooper C."/>
            <person name="Holzer A.S."/>
            <person name="Bass D."/>
            <person name="Burki F."/>
        </authorList>
    </citation>
    <scope>NUCLEOTIDE SEQUENCE [LARGE SCALE GENOMIC DNA]</scope>
    <source>
        <strain evidence="11">20-A016</strain>
    </source>
</reference>
<dbReference type="SUPFAM" id="SSF56112">
    <property type="entry name" value="Protein kinase-like (PK-like)"/>
    <property type="match status" value="1"/>
</dbReference>
<evidence type="ECO:0000256" key="8">
    <source>
        <dbReference type="ARBA" id="ARBA00024334"/>
    </source>
</evidence>
<dbReference type="InterPro" id="IPR050205">
    <property type="entry name" value="CDPK_Ser/Thr_kinases"/>
</dbReference>
<feature type="non-terminal residue" evidence="11">
    <location>
        <position position="356"/>
    </location>
</feature>
<dbReference type="Gene3D" id="1.10.238.10">
    <property type="entry name" value="EF-hand"/>
    <property type="match status" value="1"/>
</dbReference>
<dbReference type="SUPFAM" id="SSF47473">
    <property type="entry name" value="EF-hand"/>
    <property type="match status" value="1"/>
</dbReference>
<dbReference type="Gene3D" id="1.10.510.10">
    <property type="entry name" value="Transferase(Phosphotransferase) domain 1"/>
    <property type="match status" value="1"/>
</dbReference>
<dbReference type="Proteomes" id="UP001439008">
    <property type="component" value="Unassembled WGS sequence"/>
</dbReference>
<evidence type="ECO:0000313" key="12">
    <source>
        <dbReference type="Proteomes" id="UP001439008"/>
    </source>
</evidence>
<sequence>MELCEGGELFDRILAKGSYSEKDAAFVLKQAVEGINYLHNQKIAHLDLKPDNFLFVNKDEKSKLKIIDFGMSSVVEKHKYLKKLVGTPYYVAPEVLRGQYTESCDIWSVGIIMFVLLYGYPPFYSDPNNHNSEQKIFEQIKKGFNPIVKDDYGPWFPKSVHCSDSAKNLISKLLDKDPVKRITAKEALEHSWFSTADDRMVESSVVSKIISFRNTCKLKNAFLNFMVNSLDEDEMKDLTDEFEQIDTNKNGRISFAELKSVLKRNNCEIAEEKISDIMKHMDEDNDGSISVNEWCMVAMNKRLLEKEERLMHLFRKIDENGDGKLSRVELGKVLLQLKPDFDIRKAIEEFDLDKDG</sequence>
<dbReference type="EMBL" id="JBDODL010000267">
    <property type="protein sequence ID" value="MES1919366.1"/>
    <property type="molecule type" value="Genomic_DNA"/>
</dbReference>
<dbReference type="InterPro" id="IPR008271">
    <property type="entry name" value="Ser/Thr_kinase_AS"/>
</dbReference>
<dbReference type="Pfam" id="PF13499">
    <property type="entry name" value="EF-hand_7"/>
    <property type="match status" value="2"/>
</dbReference>
<proteinExistence type="inferred from homology"/>
<feature type="domain" description="EF-hand" evidence="10">
    <location>
        <begin position="233"/>
        <end position="268"/>
    </location>
</feature>
<evidence type="ECO:0000256" key="2">
    <source>
        <dbReference type="ARBA" id="ARBA00022527"/>
    </source>
</evidence>
<dbReference type="PROSITE" id="PS50011">
    <property type="entry name" value="PROTEIN_KINASE_DOM"/>
    <property type="match status" value="1"/>
</dbReference>
<name>A0ABV2AI61_9EUKA</name>
<dbReference type="PROSITE" id="PS00108">
    <property type="entry name" value="PROTEIN_KINASE_ST"/>
    <property type="match status" value="1"/>
</dbReference>
<gene>
    <name evidence="11" type="ORF">MHBO_001211</name>
</gene>
<evidence type="ECO:0000259" key="9">
    <source>
        <dbReference type="PROSITE" id="PS50011"/>
    </source>
</evidence>
<feature type="domain" description="EF-hand" evidence="10">
    <location>
        <begin position="269"/>
        <end position="304"/>
    </location>
</feature>
<organism evidence="11 12">
    <name type="scientific">Bonamia ostreae</name>
    <dbReference type="NCBI Taxonomy" id="126728"/>
    <lineage>
        <taxon>Eukaryota</taxon>
        <taxon>Sar</taxon>
        <taxon>Rhizaria</taxon>
        <taxon>Endomyxa</taxon>
        <taxon>Ascetosporea</taxon>
        <taxon>Haplosporida</taxon>
        <taxon>Bonamia</taxon>
    </lineage>
</organism>
<feature type="domain" description="EF-hand" evidence="10">
    <location>
        <begin position="305"/>
        <end position="340"/>
    </location>
</feature>
<dbReference type="InterPro" id="IPR018247">
    <property type="entry name" value="EF_Hand_1_Ca_BS"/>
</dbReference>
<evidence type="ECO:0000259" key="10">
    <source>
        <dbReference type="PROSITE" id="PS50222"/>
    </source>
</evidence>
<evidence type="ECO:0000256" key="4">
    <source>
        <dbReference type="ARBA" id="ARBA00022741"/>
    </source>
</evidence>
<accession>A0ABV2AI61</accession>
<keyword evidence="4" id="KW-0547">Nucleotide-binding</keyword>
<dbReference type="InterPro" id="IPR002048">
    <property type="entry name" value="EF_hand_dom"/>
</dbReference>
<evidence type="ECO:0000256" key="5">
    <source>
        <dbReference type="ARBA" id="ARBA00022777"/>
    </source>
</evidence>
<evidence type="ECO:0000256" key="6">
    <source>
        <dbReference type="ARBA" id="ARBA00022837"/>
    </source>
</evidence>
<protein>
    <recommendedName>
        <fullName evidence="13">Calcium-dependent protein kinase</fullName>
    </recommendedName>
</protein>
<keyword evidence="12" id="KW-1185">Reference proteome</keyword>
<evidence type="ECO:0008006" key="13">
    <source>
        <dbReference type="Google" id="ProtNLM"/>
    </source>
</evidence>
<dbReference type="SMART" id="SM00220">
    <property type="entry name" value="S_TKc"/>
    <property type="match status" value="1"/>
</dbReference>
<comment type="similarity">
    <text evidence="8">Belongs to the protein kinase superfamily. Ser/Thr protein kinase family. CDPK subfamily.</text>
</comment>
<dbReference type="InterPro" id="IPR011992">
    <property type="entry name" value="EF-hand-dom_pair"/>
</dbReference>
<keyword evidence="2" id="KW-0723">Serine/threonine-protein kinase</keyword>
<evidence type="ECO:0000256" key="1">
    <source>
        <dbReference type="ARBA" id="ARBA00001946"/>
    </source>
</evidence>
<dbReference type="PROSITE" id="PS00018">
    <property type="entry name" value="EF_HAND_1"/>
    <property type="match status" value="3"/>
</dbReference>
<keyword evidence="7" id="KW-0067">ATP-binding</keyword>
<evidence type="ECO:0000313" key="11">
    <source>
        <dbReference type="EMBL" id="MES1919366.1"/>
    </source>
</evidence>
<dbReference type="PANTHER" id="PTHR24349">
    <property type="entry name" value="SERINE/THREONINE-PROTEIN KINASE"/>
    <property type="match status" value="1"/>
</dbReference>
<feature type="domain" description="Protein kinase" evidence="9">
    <location>
        <begin position="1"/>
        <end position="193"/>
    </location>
</feature>
<comment type="caution">
    <text evidence="11">The sequence shown here is derived from an EMBL/GenBank/DDBJ whole genome shotgun (WGS) entry which is preliminary data.</text>
</comment>
<keyword evidence="5" id="KW-0418">Kinase</keyword>
<evidence type="ECO:0000256" key="3">
    <source>
        <dbReference type="ARBA" id="ARBA00022679"/>
    </source>
</evidence>
<keyword evidence="6" id="KW-0106">Calcium</keyword>
<dbReference type="InterPro" id="IPR000719">
    <property type="entry name" value="Prot_kinase_dom"/>
</dbReference>
<dbReference type="PROSITE" id="PS50222">
    <property type="entry name" value="EF_HAND_2"/>
    <property type="match status" value="3"/>
</dbReference>
<dbReference type="InterPro" id="IPR011009">
    <property type="entry name" value="Kinase-like_dom_sf"/>
</dbReference>
<keyword evidence="3" id="KW-0808">Transferase</keyword>
<dbReference type="CDD" id="cd00051">
    <property type="entry name" value="EFh"/>
    <property type="match status" value="1"/>
</dbReference>